<dbReference type="PANTHER" id="PTHR31111">
    <property type="entry name" value="BNAA05G37150D PROTEIN-RELATED"/>
    <property type="match status" value="1"/>
</dbReference>
<feature type="domain" description="F-box" evidence="1">
    <location>
        <begin position="13"/>
        <end position="53"/>
    </location>
</feature>
<dbReference type="CDD" id="cd22157">
    <property type="entry name" value="F-box_AtFBW1-like"/>
    <property type="match status" value="1"/>
</dbReference>
<dbReference type="PANTHER" id="PTHR31111:SF125">
    <property type="entry name" value="F-BOX PROTEIN CPR30-LIKE"/>
    <property type="match status" value="1"/>
</dbReference>
<dbReference type="NCBIfam" id="TIGR01640">
    <property type="entry name" value="F_box_assoc_1"/>
    <property type="match status" value="1"/>
</dbReference>
<dbReference type="GeneID" id="104700254"/>
<dbReference type="InterPro" id="IPR036047">
    <property type="entry name" value="F-box-like_dom_sf"/>
</dbReference>
<dbReference type="InterPro" id="IPR001810">
    <property type="entry name" value="F-box_dom"/>
</dbReference>
<dbReference type="Proteomes" id="UP000694864">
    <property type="component" value="Chromosome 7"/>
</dbReference>
<gene>
    <name evidence="3" type="primary">LOC104700254</name>
</gene>
<dbReference type="InterPro" id="IPR013187">
    <property type="entry name" value="F-box-assoc_dom_typ3"/>
</dbReference>
<keyword evidence="2" id="KW-1185">Reference proteome</keyword>
<dbReference type="InterPro" id="IPR017451">
    <property type="entry name" value="F-box-assoc_interact_dom"/>
</dbReference>
<dbReference type="RefSeq" id="XP_010414038.2">
    <property type="nucleotide sequence ID" value="XM_010415736.2"/>
</dbReference>
<dbReference type="SUPFAM" id="SSF81383">
    <property type="entry name" value="F-box domain"/>
    <property type="match status" value="1"/>
</dbReference>
<reference evidence="3" key="2">
    <citation type="submission" date="2025-08" db="UniProtKB">
        <authorList>
            <consortium name="RefSeq"/>
        </authorList>
    </citation>
    <scope>IDENTIFICATION</scope>
    <source>
        <tissue evidence="3">Leaf</tissue>
    </source>
</reference>
<proteinExistence type="predicted"/>
<organism evidence="2 3">
    <name type="scientific">Camelina sativa</name>
    <name type="common">False flax</name>
    <name type="synonym">Myagrum sativum</name>
    <dbReference type="NCBI Taxonomy" id="90675"/>
    <lineage>
        <taxon>Eukaryota</taxon>
        <taxon>Viridiplantae</taxon>
        <taxon>Streptophyta</taxon>
        <taxon>Embryophyta</taxon>
        <taxon>Tracheophyta</taxon>
        <taxon>Spermatophyta</taxon>
        <taxon>Magnoliopsida</taxon>
        <taxon>eudicotyledons</taxon>
        <taxon>Gunneridae</taxon>
        <taxon>Pentapetalae</taxon>
        <taxon>rosids</taxon>
        <taxon>malvids</taxon>
        <taxon>Brassicales</taxon>
        <taxon>Brassicaceae</taxon>
        <taxon>Camelineae</taxon>
        <taxon>Camelina</taxon>
    </lineage>
</organism>
<dbReference type="Pfam" id="PF08268">
    <property type="entry name" value="FBA_3"/>
    <property type="match status" value="1"/>
</dbReference>
<evidence type="ECO:0000313" key="3">
    <source>
        <dbReference type="RefSeq" id="XP_010414038.2"/>
    </source>
</evidence>
<sequence length="390" mass="44373">MTFVNGRGNSLPISIELVMEIFSRLPAKSIARCRCVSKLWNAVLRRPDFTELYLTRSSPRPQLLFIFRDKEYAFVFFSTQHPQNPVNNSSFAVAASRFTPSLRLYDFVGASNGFVLLRGVKTTANHKVLLLSLLFNPSTGQSLLLPEGKPEVKPKCNMLGLNMVKFMGYDPVKKQFKVLFITMSGANGDYERYDAFQVLTLGIGKPSWRIVECCLPHVPRPGGICIDGVFYYIGNVDRSSVQCFVVCFDFTSDKLSFLNLIGPMQDATTLINYSGKLGSLMSKYFYGRDTSFDLWVLQDLEKKEWSKHVFVLHPPVWQHVVKGLRCFGVVGTTEFVFVPTFLCNPFYVFYYNVEKKTVVRVGVRGMQEFNGYPVDDFSNHVENVELIRAF</sequence>
<protein>
    <submittedName>
        <fullName evidence="3">F-box protein At2g19630</fullName>
    </submittedName>
</protein>
<name>A0ABM0SP18_CAMSA</name>
<dbReference type="Gene3D" id="1.20.1280.50">
    <property type="match status" value="1"/>
</dbReference>
<evidence type="ECO:0000313" key="2">
    <source>
        <dbReference type="Proteomes" id="UP000694864"/>
    </source>
</evidence>
<evidence type="ECO:0000259" key="1">
    <source>
        <dbReference type="SMART" id="SM00256"/>
    </source>
</evidence>
<dbReference type="Pfam" id="PF00646">
    <property type="entry name" value="F-box"/>
    <property type="match status" value="1"/>
</dbReference>
<dbReference type="SMART" id="SM00256">
    <property type="entry name" value="FBOX"/>
    <property type="match status" value="1"/>
</dbReference>
<reference evidence="2" key="1">
    <citation type="journal article" date="2014" name="Nat. Commun.">
        <title>The emerging biofuel crop Camelina sativa retains a highly undifferentiated hexaploid genome structure.</title>
        <authorList>
            <person name="Kagale S."/>
            <person name="Koh C."/>
            <person name="Nixon J."/>
            <person name="Bollina V."/>
            <person name="Clarke W.E."/>
            <person name="Tuteja R."/>
            <person name="Spillane C."/>
            <person name="Robinson S.J."/>
            <person name="Links M.G."/>
            <person name="Clarke C."/>
            <person name="Higgins E.E."/>
            <person name="Huebert T."/>
            <person name="Sharpe A.G."/>
            <person name="Parkin I.A."/>
        </authorList>
    </citation>
    <scope>NUCLEOTIDE SEQUENCE [LARGE SCALE GENOMIC DNA]</scope>
    <source>
        <strain evidence="2">cv. DH55</strain>
    </source>
</reference>
<accession>A0ABM0SP18</accession>